<keyword evidence="2" id="KW-1185">Reference proteome</keyword>
<dbReference type="STRING" id="298386.PBPRB1500"/>
<gene>
    <name evidence="1" type="ordered locus">PBPRB1500</name>
</gene>
<dbReference type="eggNOG" id="ENOG502ZNYP">
    <property type="taxonomic scope" value="Bacteria"/>
</dbReference>
<name>Q6LH64_PHOPR</name>
<dbReference type="EMBL" id="CR378679">
    <property type="protein sequence ID" value="CAG23366.1"/>
    <property type="molecule type" value="Genomic_DNA"/>
</dbReference>
<proteinExistence type="predicted"/>
<accession>Q6LH64</accession>
<sequence>MMNVGYIYSKSVSEEWIMVLSECKRLFADQTLVEAHVIHDFLSAGWSINFVDKLGNDNPLTDIYGISCSYDSLEQAEDKIHQIANCPISIDNLFRFTDR</sequence>
<reference evidence="2" key="1">
    <citation type="journal article" date="2005" name="Science">
        <title>Life at depth: Photobacterium profundum genome sequence and expression analysis.</title>
        <authorList>
            <person name="Vezzi A."/>
            <person name="Campanaro S."/>
            <person name="D'Angelo M."/>
            <person name="Simonato F."/>
            <person name="Vitulo N."/>
            <person name="Lauro F.M."/>
            <person name="Cestaro A."/>
            <person name="Malacrida G."/>
            <person name="Simionati B."/>
            <person name="Cannata N."/>
            <person name="Romualdi C."/>
            <person name="Bartlett D.H."/>
            <person name="Valle G."/>
        </authorList>
    </citation>
    <scope>NUCLEOTIDE SEQUENCE [LARGE SCALE GENOMIC DNA]</scope>
    <source>
        <strain evidence="2">ATCC BAA-1253 / SS9</strain>
    </source>
</reference>
<evidence type="ECO:0000313" key="2">
    <source>
        <dbReference type="Proteomes" id="UP000000593"/>
    </source>
</evidence>
<dbReference type="Proteomes" id="UP000000593">
    <property type="component" value="Chromosome 2"/>
</dbReference>
<protein>
    <submittedName>
        <fullName evidence="1">Uncharacterized protein</fullName>
    </submittedName>
</protein>
<organism evidence="1 2">
    <name type="scientific">Photobacterium profundum (strain SS9)</name>
    <dbReference type="NCBI Taxonomy" id="298386"/>
    <lineage>
        <taxon>Bacteria</taxon>
        <taxon>Pseudomonadati</taxon>
        <taxon>Pseudomonadota</taxon>
        <taxon>Gammaproteobacteria</taxon>
        <taxon>Vibrionales</taxon>
        <taxon>Vibrionaceae</taxon>
        <taxon>Photobacterium</taxon>
    </lineage>
</organism>
<dbReference type="KEGG" id="ppr:PBPRB1500"/>
<dbReference type="AlphaFoldDB" id="Q6LH64"/>
<dbReference type="HOGENOM" id="CLU_2555314_0_0_6"/>
<evidence type="ECO:0000313" key="1">
    <source>
        <dbReference type="EMBL" id="CAG23366.1"/>
    </source>
</evidence>